<dbReference type="EMBL" id="BNJQ01000019">
    <property type="protein sequence ID" value="GHP08164.1"/>
    <property type="molecule type" value="Genomic_DNA"/>
</dbReference>
<comment type="caution">
    <text evidence="2">The sequence shown here is derived from an EMBL/GenBank/DDBJ whole genome shotgun (WGS) entry which is preliminary data.</text>
</comment>
<dbReference type="AlphaFoldDB" id="A0A830HLV7"/>
<organism evidence="2 3">
    <name type="scientific">Pycnococcus provasolii</name>
    <dbReference type="NCBI Taxonomy" id="41880"/>
    <lineage>
        <taxon>Eukaryota</taxon>
        <taxon>Viridiplantae</taxon>
        <taxon>Chlorophyta</taxon>
        <taxon>Pseudoscourfieldiophyceae</taxon>
        <taxon>Pseudoscourfieldiales</taxon>
        <taxon>Pycnococcaceae</taxon>
        <taxon>Pycnococcus</taxon>
    </lineage>
</organism>
<feature type="region of interest" description="Disordered" evidence="1">
    <location>
        <begin position="136"/>
        <end position="162"/>
    </location>
</feature>
<reference evidence="2" key="1">
    <citation type="submission" date="2020-10" db="EMBL/GenBank/DDBJ databases">
        <title>Unveiling of a novel bifunctional photoreceptor, Dualchrome1, isolated from a cosmopolitan green alga.</title>
        <authorList>
            <person name="Suzuki S."/>
            <person name="Kawachi M."/>
        </authorList>
    </citation>
    <scope>NUCLEOTIDE SEQUENCE</scope>
    <source>
        <strain evidence="2">NIES 2893</strain>
    </source>
</reference>
<evidence type="ECO:0000313" key="3">
    <source>
        <dbReference type="Proteomes" id="UP000660262"/>
    </source>
</evidence>
<name>A0A830HLV7_9CHLO</name>
<evidence type="ECO:0000256" key="1">
    <source>
        <dbReference type="SAM" id="MobiDB-lite"/>
    </source>
</evidence>
<protein>
    <submittedName>
        <fullName evidence="2">Uncharacterized protein</fullName>
    </submittedName>
</protein>
<sequence length="162" mass="17703">MAETIMKPKGLGISSPHCGSYLALIGERQDTSSVRRMILHGAGSFLALRVELVVELLEFMGRAELAPVQQVHSLADLEQFVDLAALEQLGLDKPYTVDDLLKSPESSMDFIEAGSKALESLAYQLKNDEEYKVKLPEYPTSYSEGVPERASTGQTGDLAADR</sequence>
<accession>A0A830HLV7</accession>
<gene>
    <name evidence="2" type="ORF">PPROV_000690600</name>
</gene>
<evidence type="ECO:0000313" key="2">
    <source>
        <dbReference type="EMBL" id="GHP08164.1"/>
    </source>
</evidence>
<dbReference type="Proteomes" id="UP000660262">
    <property type="component" value="Unassembled WGS sequence"/>
</dbReference>
<proteinExistence type="predicted"/>
<keyword evidence="3" id="KW-1185">Reference proteome</keyword>